<sequence>MSESERLDELETRLDMLYDMCDLHCKATNRAAHRLEQLEAYTVKELEGACAELEQNRNAWYDWVAQTHDDLSGFREELYKRKKVVK</sequence>
<proteinExistence type="predicted"/>
<name>A0A0F8ZFB0_9ZZZZ</name>
<accession>A0A0F8ZFB0</accession>
<protein>
    <submittedName>
        <fullName evidence="1">Uncharacterized protein</fullName>
    </submittedName>
</protein>
<dbReference type="EMBL" id="LAZR01048217">
    <property type="protein sequence ID" value="KKK92423.1"/>
    <property type="molecule type" value="Genomic_DNA"/>
</dbReference>
<comment type="caution">
    <text evidence="1">The sequence shown here is derived from an EMBL/GenBank/DDBJ whole genome shotgun (WGS) entry which is preliminary data.</text>
</comment>
<evidence type="ECO:0000313" key="1">
    <source>
        <dbReference type="EMBL" id="KKK92423.1"/>
    </source>
</evidence>
<gene>
    <name evidence="1" type="ORF">LCGC14_2703080</name>
</gene>
<dbReference type="AlphaFoldDB" id="A0A0F8ZFB0"/>
<organism evidence="1">
    <name type="scientific">marine sediment metagenome</name>
    <dbReference type="NCBI Taxonomy" id="412755"/>
    <lineage>
        <taxon>unclassified sequences</taxon>
        <taxon>metagenomes</taxon>
        <taxon>ecological metagenomes</taxon>
    </lineage>
</organism>
<reference evidence="1" key="1">
    <citation type="journal article" date="2015" name="Nature">
        <title>Complex archaea that bridge the gap between prokaryotes and eukaryotes.</title>
        <authorList>
            <person name="Spang A."/>
            <person name="Saw J.H."/>
            <person name="Jorgensen S.L."/>
            <person name="Zaremba-Niedzwiedzka K."/>
            <person name="Martijn J."/>
            <person name="Lind A.E."/>
            <person name="van Eijk R."/>
            <person name="Schleper C."/>
            <person name="Guy L."/>
            <person name="Ettema T.J."/>
        </authorList>
    </citation>
    <scope>NUCLEOTIDE SEQUENCE</scope>
</reference>